<dbReference type="InterPro" id="IPR036259">
    <property type="entry name" value="MFS_trans_sf"/>
</dbReference>
<evidence type="ECO:0000313" key="4">
    <source>
        <dbReference type="EMBL" id="SFB21788.1"/>
    </source>
</evidence>
<dbReference type="SUPFAM" id="SSF53335">
    <property type="entry name" value="S-adenosyl-L-methionine-dependent methyltransferases"/>
    <property type="match status" value="1"/>
</dbReference>
<protein>
    <submittedName>
        <fullName evidence="4">Spermidine synthase</fullName>
    </submittedName>
</protein>
<reference evidence="3 6" key="3">
    <citation type="submission" date="2017-12" db="EMBL/GenBank/DDBJ databases">
        <title>Pharmacopeia of the Arctic Ocean.</title>
        <authorList>
            <person name="Collins E."/>
            <person name="Ducluzeau A.-L."/>
        </authorList>
    </citation>
    <scope>NUCLEOTIDE SEQUENCE [LARGE SCALE GENOMIC DNA]</scope>
    <source>
        <strain evidence="3 6">DSM 23325</strain>
    </source>
</reference>
<keyword evidence="2" id="KW-0812">Transmembrane</keyword>
<dbReference type="Proteomes" id="UP000199113">
    <property type="component" value="Unassembled WGS sequence"/>
</dbReference>
<dbReference type="Proteomes" id="UP000233565">
    <property type="component" value="Unassembled WGS sequence"/>
</dbReference>
<keyword evidence="2" id="KW-0472">Membrane</keyword>
<feature type="transmembrane region" description="Helical" evidence="2">
    <location>
        <begin position="119"/>
        <end position="142"/>
    </location>
</feature>
<keyword evidence="2" id="KW-1133">Transmembrane helix</keyword>
<evidence type="ECO:0000313" key="5">
    <source>
        <dbReference type="Proteomes" id="UP000199113"/>
    </source>
</evidence>
<dbReference type="STRING" id="748909.SAMN05192575_105114"/>
<name>A0A1I0ZBI9_9ACTN</name>
<dbReference type="GO" id="GO:0006596">
    <property type="term" value="P:polyamine biosynthetic process"/>
    <property type="evidence" value="ECO:0007669"/>
    <property type="project" value="UniProtKB-KW"/>
</dbReference>
<organism evidence="4 5">
    <name type="scientific">Nocardioides alpinus</name>
    <dbReference type="NCBI Taxonomy" id="748909"/>
    <lineage>
        <taxon>Bacteria</taxon>
        <taxon>Bacillati</taxon>
        <taxon>Actinomycetota</taxon>
        <taxon>Actinomycetes</taxon>
        <taxon>Propionibacteriales</taxon>
        <taxon>Nocardioidaceae</taxon>
        <taxon>Nocardioides</taxon>
    </lineage>
</organism>
<evidence type="ECO:0000256" key="1">
    <source>
        <dbReference type="ARBA" id="ARBA00023115"/>
    </source>
</evidence>
<dbReference type="EMBL" id="PJBV01000034">
    <property type="protein sequence ID" value="PKH38335.1"/>
    <property type="molecule type" value="Genomic_DNA"/>
</dbReference>
<reference evidence="5" key="2">
    <citation type="submission" date="2016-10" db="EMBL/GenBank/DDBJ databases">
        <authorList>
            <person name="Varghese N."/>
            <person name="Submissions S."/>
        </authorList>
    </citation>
    <scope>NUCLEOTIDE SEQUENCE [LARGE SCALE GENOMIC DNA]</scope>
    <source>
        <strain evidence="5">CGMCC 1.10697</strain>
    </source>
</reference>
<sequence length="504" mass="50650">MTDAAPPADPAPGPAPGPGLGAWSAAALVFGSSAAVLVVELVALRLMAPYYGLTLETNTMVIGLALTAIAAGTWAGGWSADRVAPRQLLGPLLGISGAAVALTPTLVRGAAASGNPGLLLVMATLSILVPGALLSAVTPVVIKLRLTSLHQTGSVVGHLSGVGTVGAIVGTVLTGFVLISRVPVSGILVGLGIALLVTSVAVQVAGRRGRGDVVLALVVALAGLGAATSPSGCDVETTYHCLAVTADPDRPTGRTLVLDGLRHSYVDLDDPTYLEFAYVRAMAAVTDTAFAADQPLAAYHLGAGGLTLPRYLSATRPGTASNVSEIDAGVVAADVRLLGGSLPDGVEVDVEDGRLAIADLAPDSLDLIVGDAFGGVSVPWHLATVEAVGGLEDALAEDGVYVANLIDFGPLDFARAAVATTADAFDHVALLAEPSALAGEGGGNLVVFASDAPLDVAAVVGAMRERDLGWEALEGGDLETWIGDAPVLTDDYAPVDQLLTPYAR</sequence>
<dbReference type="Gene3D" id="3.40.50.150">
    <property type="entry name" value="Vaccinia Virus protein VP39"/>
    <property type="match status" value="1"/>
</dbReference>
<evidence type="ECO:0000313" key="3">
    <source>
        <dbReference type="EMBL" id="PKH38335.1"/>
    </source>
</evidence>
<feature type="transmembrane region" description="Helical" evidence="2">
    <location>
        <begin position="55"/>
        <end position="76"/>
    </location>
</feature>
<feature type="transmembrane region" description="Helical" evidence="2">
    <location>
        <begin position="88"/>
        <end position="107"/>
    </location>
</feature>
<evidence type="ECO:0000313" key="6">
    <source>
        <dbReference type="Proteomes" id="UP000233565"/>
    </source>
</evidence>
<accession>A0A1I0ZBI9</accession>
<dbReference type="PANTHER" id="PTHR43317:SF1">
    <property type="entry name" value="THERMOSPERMINE SYNTHASE ACAULIS5"/>
    <property type="match status" value="1"/>
</dbReference>
<dbReference type="AlphaFoldDB" id="A0A1I0ZBI9"/>
<dbReference type="InterPro" id="IPR029063">
    <property type="entry name" value="SAM-dependent_MTases_sf"/>
</dbReference>
<feature type="transmembrane region" description="Helical" evidence="2">
    <location>
        <begin position="186"/>
        <end position="206"/>
    </location>
</feature>
<dbReference type="EMBL" id="FOKC01000005">
    <property type="protein sequence ID" value="SFB21788.1"/>
    <property type="molecule type" value="Genomic_DNA"/>
</dbReference>
<dbReference type="RefSeq" id="WP_091198921.1">
    <property type="nucleotide sequence ID" value="NZ_FOKC01000005.1"/>
</dbReference>
<dbReference type="OrthoDB" id="8221452at2"/>
<dbReference type="PANTHER" id="PTHR43317">
    <property type="entry name" value="THERMOSPERMINE SYNTHASE ACAULIS5"/>
    <property type="match status" value="1"/>
</dbReference>
<dbReference type="SUPFAM" id="SSF103473">
    <property type="entry name" value="MFS general substrate transporter"/>
    <property type="match status" value="1"/>
</dbReference>
<reference evidence="4" key="1">
    <citation type="submission" date="2016-10" db="EMBL/GenBank/DDBJ databases">
        <authorList>
            <person name="de Groot N.N."/>
        </authorList>
    </citation>
    <scope>NUCLEOTIDE SEQUENCE [LARGE SCALE GENOMIC DNA]</scope>
    <source>
        <strain evidence="4">CGMCC 1.10697</strain>
    </source>
</reference>
<evidence type="ECO:0000256" key="2">
    <source>
        <dbReference type="SAM" id="Phobius"/>
    </source>
</evidence>
<feature type="transmembrane region" description="Helical" evidence="2">
    <location>
        <begin position="162"/>
        <end position="179"/>
    </location>
</feature>
<dbReference type="NCBIfam" id="NF037959">
    <property type="entry name" value="MFS_SpdSyn"/>
    <property type="match status" value="1"/>
</dbReference>
<keyword evidence="6" id="KW-1185">Reference proteome</keyword>
<gene>
    <name evidence="3" type="ORF">CXG46_16435</name>
    <name evidence="4" type="ORF">SAMN05192575_105114</name>
</gene>
<feature type="transmembrane region" description="Helical" evidence="2">
    <location>
        <begin position="20"/>
        <end position="43"/>
    </location>
</feature>
<keyword evidence="1" id="KW-0620">Polyamine biosynthesis</keyword>
<proteinExistence type="predicted"/>